<evidence type="ECO:0000256" key="2">
    <source>
        <dbReference type="ARBA" id="ARBA00023002"/>
    </source>
</evidence>
<dbReference type="GO" id="GO:0016616">
    <property type="term" value="F:oxidoreductase activity, acting on the CH-OH group of donors, NAD or NADP as acceptor"/>
    <property type="evidence" value="ECO:0007669"/>
    <property type="project" value="InterPro"/>
</dbReference>
<dbReference type="RefSeq" id="WP_158869377.1">
    <property type="nucleotide sequence ID" value="NZ_CP046401.1"/>
</dbReference>
<dbReference type="SUPFAM" id="SSF51735">
    <property type="entry name" value="NAD(P)-binding Rossmann-fold domains"/>
    <property type="match status" value="1"/>
</dbReference>
<dbReference type="GO" id="GO:0051287">
    <property type="term" value="F:NAD binding"/>
    <property type="evidence" value="ECO:0007669"/>
    <property type="project" value="InterPro"/>
</dbReference>
<feature type="domain" description="D-isomer specific 2-hydroxyacid dehydrogenase NAD-binding" evidence="6">
    <location>
        <begin position="109"/>
        <end position="285"/>
    </location>
</feature>
<organism evidence="7 8">
    <name type="scientific">Maribellus comscasis</name>
    <dbReference type="NCBI Taxonomy" id="2681766"/>
    <lineage>
        <taxon>Bacteria</taxon>
        <taxon>Pseudomonadati</taxon>
        <taxon>Bacteroidota</taxon>
        <taxon>Bacteroidia</taxon>
        <taxon>Marinilabiliales</taxon>
        <taxon>Prolixibacteraceae</taxon>
        <taxon>Maribellus</taxon>
    </lineage>
</organism>
<dbReference type="PANTHER" id="PTHR43761">
    <property type="entry name" value="D-ISOMER SPECIFIC 2-HYDROXYACID DEHYDROGENASE FAMILY PROTEIN (AFU_ORTHOLOGUE AFUA_1G13630)"/>
    <property type="match status" value="1"/>
</dbReference>
<dbReference type="KEGG" id="mcos:GM418_22020"/>
<evidence type="ECO:0000256" key="3">
    <source>
        <dbReference type="ARBA" id="ARBA00023027"/>
    </source>
</evidence>
<keyword evidence="8" id="KW-1185">Reference proteome</keyword>
<dbReference type="PANTHER" id="PTHR43761:SF1">
    <property type="entry name" value="D-ISOMER SPECIFIC 2-HYDROXYACID DEHYDROGENASE CATALYTIC DOMAIN-CONTAINING PROTEIN-RELATED"/>
    <property type="match status" value="1"/>
</dbReference>
<dbReference type="InterPro" id="IPR043322">
    <property type="entry name" value="CtBP"/>
</dbReference>
<evidence type="ECO:0000313" key="7">
    <source>
        <dbReference type="EMBL" id="QGY46240.1"/>
    </source>
</evidence>
<dbReference type="AlphaFoldDB" id="A0A6I6JYL7"/>
<dbReference type="InterPro" id="IPR050418">
    <property type="entry name" value="D-iso_2-hydroxyacid_DH_PdxB"/>
</dbReference>
<evidence type="ECO:0000256" key="1">
    <source>
        <dbReference type="ARBA" id="ARBA00005854"/>
    </source>
</evidence>
<dbReference type="Gene3D" id="3.40.50.720">
    <property type="entry name" value="NAD(P)-binding Rossmann-like Domain"/>
    <property type="match status" value="2"/>
</dbReference>
<protein>
    <recommendedName>
        <fullName evidence="9">C-terminal binding protein</fullName>
    </recommendedName>
</protein>
<proteinExistence type="inferred from homology"/>
<evidence type="ECO:0000313" key="8">
    <source>
        <dbReference type="Proteomes" id="UP000428260"/>
    </source>
</evidence>
<dbReference type="InterPro" id="IPR006139">
    <property type="entry name" value="D-isomer_2_OHA_DH_cat_dom"/>
</dbReference>
<accession>A0A6I6JYL7</accession>
<gene>
    <name evidence="7" type="ORF">GM418_22020</name>
</gene>
<comment type="similarity">
    <text evidence="1 4">Belongs to the D-isomer specific 2-hydroxyacid dehydrogenase family.</text>
</comment>
<name>A0A6I6JYL7_9BACT</name>
<dbReference type="Pfam" id="PF00389">
    <property type="entry name" value="2-Hacid_dh"/>
    <property type="match status" value="1"/>
</dbReference>
<dbReference type="SUPFAM" id="SSF52283">
    <property type="entry name" value="Formate/glycerate dehydrogenase catalytic domain-like"/>
    <property type="match status" value="1"/>
</dbReference>
<dbReference type="CDD" id="cd05299">
    <property type="entry name" value="CtBP_dh"/>
    <property type="match status" value="1"/>
</dbReference>
<evidence type="ECO:0000256" key="4">
    <source>
        <dbReference type="RuleBase" id="RU003719"/>
    </source>
</evidence>
<dbReference type="Proteomes" id="UP000428260">
    <property type="component" value="Chromosome"/>
</dbReference>
<dbReference type="InterPro" id="IPR006140">
    <property type="entry name" value="D-isomer_DH_NAD-bd"/>
</dbReference>
<keyword evidence="2 4" id="KW-0560">Oxidoreductase</keyword>
<sequence length="317" mass="35924">MNIVILDSGYKSYAFEKELFGRYGFELKIHPSYKGEKAEKIRFAKNADGILVRHTIIDEEFLSEMKSLKAVVRYGVGYDNIDIEACSKHKVKVANVQGYAGHSVSEHALAMMFSCTRALWNTHMQLTQQFAAPPVEDIFELHDKTLGIIGLGRIGTELSKKALPLFRKIIGADPYKSTEYFQKRFVQKVKLYELFEKSDIISLHCNLTRETSHILDDNAFRLMKRKPVIINTSRGETVDEAALLTALKDGKIHSAGLDVFENEPVTQAQHELVHHPRTICTGHYAWYSDSAAAELQKRAAQNLLNLLLKNKIKDSLN</sequence>
<dbReference type="Pfam" id="PF02826">
    <property type="entry name" value="2-Hacid_dh_C"/>
    <property type="match status" value="1"/>
</dbReference>
<dbReference type="InterPro" id="IPR036291">
    <property type="entry name" value="NAD(P)-bd_dom_sf"/>
</dbReference>
<feature type="domain" description="D-isomer specific 2-hydroxyacid dehydrogenase catalytic" evidence="5">
    <location>
        <begin position="17"/>
        <end position="313"/>
    </location>
</feature>
<reference evidence="7 8" key="1">
    <citation type="submission" date="2019-11" db="EMBL/GenBank/DDBJ databases">
        <authorList>
            <person name="Zheng R.K."/>
            <person name="Sun C.M."/>
        </authorList>
    </citation>
    <scope>NUCLEOTIDE SEQUENCE [LARGE SCALE GENOMIC DNA]</scope>
    <source>
        <strain evidence="7 8">WC007</strain>
    </source>
</reference>
<dbReference type="GO" id="GO:0003714">
    <property type="term" value="F:transcription corepressor activity"/>
    <property type="evidence" value="ECO:0007669"/>
    <property type="project" value="InterPro"/>
</dbReference>
<evidence type="ECO:0000259" key="5">
    <source>
        <dbReference type="Pfam" id="PF00389"/>
    </source>
</evidence>
<evidence type="ECO:0000259" key="6">
    <source>
        <dbReference type="Pfam" id="PF02826"/>
    </source>
</evidence>
<keyword evidence="3" id="KW-0520">NAD</keyword>
<dbReference type="EMBL" id="CP046401">
    <property type="protein sequence ID" value="QGY46240.1"/>
    <property type="molecule type" value="Genomic_DNA"/>
</dbReference>
<evidence type="ECO:0008006" key="9">
    <source>
        <dbReference type="Google" id="ProtNLM"/>
    </source>
</evidence>